<feature type="compositionally biased region" description="Polar residues" evidence="1">
    <location>
        <begin position="905"/>
        <end position="920"/>
    </location>
</feature>
<comment type="caution">
    <text evidence="3">The sequence shown here is derived from an EMBL/GenBank/DDBJ whole genome shotgun (WGS) entry which is preliminary data.</text>
</comment>
<evidence type="ECO:0000256" key="1">
    <source>
        <dbReference type="SAM" id="MobiDB-lite"/>
    </source>
</evidence>
<feature type="transmembrane region" description="Helical" evidence="2">
    <location>
        <begin position="376"/>
        <end position="401"/>
    </location>
</feature>
<feature type="region of interest" description="Disordered" evidence="1">
    <location>
        <begin position="955"/>
        <end position="983"/>
    </location>
</feature>
<organism evidence="3 4">
    <name type="scientific">Naegleria fowleri</name>
    <name type="common">Brain eating amoeba</name>
    <dbReference type="NCBI Taxonomy" id="5763"/>
    <lineage>
        <taxon>Eukaryota</taxon>
        <taxon>Discoba</taxon>
        <taxon>Heterolobosea</taxon>
        <taxon>Tetramitia</taxon>
        <taxon>Eutetramitia</taxon>
        <taxon>Vahlkampfiidae</taxon>
        <taxon>Naegleria</taxon>
    </lineage>
</organism>
<feature type="transmembrane region" description="Helical" evidence="2">
    <location>
        <begin position="61"/>
        <end position="89"/>
    </location>
</feature>
<dbReference type="Proteomes" id="UP000444721">
    <property type="component" value="Unassembled WGS sequence"/>
</dbReference>
<feature type="transmembrane region" description="Helical" evidence="2">
    <location>
        <begin position="822"/>
        <end position="845"/>
    </location>
</feature>
<reference evidence="3 4" key="1">
    <citation type="journal article" date="2019" name="Sci. Rep.">
        <title>Nanopore sequencing improves the draft genome of the human pathogenic amoeba Naegleria fowleri.</title>
        <authorList>
            <person name="Liechti N."/>
            <person name="Schurch N."/>
            <person name="Bruggmann R."/>
            <person name="Wittwer M."/>
        </authorList>
    </citation>
    <scope>NUCLEOTIDE SEQUENCE [LARGE SCALE GENOMIC DNA]</scope>
    <source>
        <strain evidence="3 4">ATCC 30894</strain>
    </source>
</reference>
<name>A0A6A5BMU8_NAEFO</name>
<dbReference type="VEuPathDB" id="AmoebaDB:FDP41_001676"/>
<dbReference type="EMBL" id="VFQX01000027">
    <property type="protein sequence ID" value="KAF0979333.1"/>
    <property type="molecule type" value="Genomic_DNA"/>
</dbReference>
<keyword evidence="2" id="KW-0812">Transmembrane</keyword>
<evidence type="ECO:0000313" key="3">
    <source>
        <dbReference type="EMBL" id="KAF0979333.1"/>
    </source>
</evidence>
<keyword evidence="2" id="KW-1133">Transmembrane helix</keyword>
<evidence type="ECO:0000313" key="4">
    <source>
        <dbReference type="Proteomes" id="UP000444721"/>
    </source>
</evidence>
<feature type="region of interest" description="Disordered" evidence="1">
    <location>
        <begin position="905"/>
        <end position="943"/>
    </location>
</feature>
<evidence type="ECO:0000256" key="2">
    <source>
        <dbReference type="SAM" id="Phobius"/>
    </source>
</evidence>
<keyword evidence="2" id="KW-0472">Membrane</keyword>
<proteinExistence type="predicted"/>
<protein>
    <recommendedName>
        <fullName evidence="5">Prominin</fullName>
    </recommendedName>
</protein>
<sequence>MYIPNLFRTPFHLFSQQEYLSSLLFQFFNTYNNGWLNQCGDYSVISSNAPNNADFCAWISYFYFILILVAIIVVLGIVFTLILGIFYVMRRVCGWCGSAKASQKHYSSQLVMIVIYMIPSLIIVLTSLGGIVFTITYGIGSSSVISTTFHTISMTMDKFTTSANEMTGGTELAKEFSQNVNQLFKDSINSTIQVHTLMMDLPISLLQSQLSDINSIVLKLQKLNELEQEIISSNKNILDTLNYPFQSLNTSSSQLKHLLIFPEQVFQSMNQSFYSTLYPTIMYQIGYEMMNHILPIANAYVSILSNFNNTESIFTLLPRQLERVIGNDTLQTNVSIFEGVRLSVIGIGFLFILTLNVLFMGLIYQRRNPKIVAKCSSCCSLVLLFWVFLFVAASICVWMVIVPSCHSMNTMNTMNTTTTTLGGGIIDLLDPQRLPTSLQNTSFSMGLNMTRGLLQCQEDGITTWMEVIVNAVAATRSSRSIGSISIGSRSIGSMIMNSRSIGSSSSSSSSSSMMKYEQQLPTTTITTPPSFHRPFFFKFGNMHALNQYIDQVNSIFQIANSTLSTMIPLFDSQCQEFNKTQLLLIQDMLKNGIEQPMKDISNLFLSKPTTRTVLDDLNDLSTYSSQFNLSTFNHLIQQLNAITKNITTQSGGGGGGGSSGESFYYYYYYYDVLNISKFSPFEYPFNSSQQYSELMNVYVNQHLSTNITLYQQLTSIQSQLLLYTQNMMNLTQQTLKTVESVVNSTLSNTRNGMNRVISNLYEMNQYLLRVIVEKGENNMVIGNPVKNSLQTFTQYLKGVFSNALCGYMSSAMSSIQNNVCQVMHVGTIGMSASAILIACCLVLLYPIGLIASKRFNERFHPTKLWWNKSPHGANGARNDMAIQLLEERANELTIPKKDHDALRGFSTTTTTNGDANASVPSTTTTLTGVSDSTTTHHSSNSRFSLIKGSKQRYAYSGVGEGDSDDSGEDEVKTFRKSRNSKKF</sequence>
<dbReference type="GeneID" id="68108894"/>
<dbReference type="OrthoDB" id="10490055at2759"/>
<feature type="transmembrane region" description="Helical" evidence="2">
    <location>
        <begin position="342"/>
        <end position="364"/>
    </location>
</feature>
<dbReference type="RefSeq" id="XP_044564046.1">
    <property type="nucleotide sequence ID" value="XM_044704786.1"/>
</dbReference>
<feature type="transmembrane region" description="Helical" evidence="2">
    <location>
        <begin position="110"/>
        <end position="139"/>
    </location>
</feature>
<feature type="compositionally biased region" description="Basic residues" evidence="1">
    <location>
        <begin position="974"/>
        <end position="983"/>
    </location>
</feature>
<gene>
    <name evidence="3" type="ORF">FDP41_001676</name>
</gene>
<dbReference type="VEuPathDB" id="AmoebaDB:NF0036470"/>
<accession>A0A6A5BMU8</accession>
<evidence type="ECO:0008006" key="5">
    <source>
        <dbReference type="Google" id="ProtNLM"/>
    </source>
</evidence>
<keyword evidence="4" id="KW-1185">Reference proteome</keyword>
<feature type="compositionally biased region" description="Low complexity" evidence="1">
    <location>
        <begin position="921"/>
        <end position="943"/>
    </location>
</feature>
<dbReference type="VEuPathDB" id="AmoebaDB:NfTy_054560"/>
<dbReference type="AlphaFoldDB" id="A0A6A5BMU8"/>